<feature type="compositionally biased region" description="Basic and acidic residues" evidence="1">
    <location>
        <begin position="142"/>
        <end position="164"/>
    </location>
</feature>
<dbReference type="EMBL" id="KK117696">
    <property type="protein sequence ID" value="KFM71155.1"/>
    <property type="molecule type" value="Genomic_DNA"/>
</dbReference>
<keyword evidence="3" id="KW-1185">Reference proteome</keyword>
<reference evidence="2 3" key="1">
    <citation type="submission" date="2013-11" db="EMBL/GenBank/DDBJ databases">
        <title>Genome sequencing of Stegodyphus mimosarum.</title>
        <authorList>
            <person name="Bechsgaard J."/>
        </authorList>
    </citation>
    <scope>NUCLEOTIDE SEQUENCE [LARGE SCALE GENOMIC DNA]</scope>
</reference>
<dbReference type="Proteomes" id="UP000054359">
    <property type="component" value="Unassembled WGS sequence"/>
</dbReference>
<feature type="compositionally biased region" description="Basic and acidic residues" evidence="1">
    <location>
        <begin position="86"/>
        <end position="96"/>
    </location>
</feature>
<accession>A0A087U1B6</accession>
<feature type="compositionally biased region" description="Basic and acidic residues" evidence="1">
    <location>
        <begin position="200"/>
        <end position="217"/>
    </location>
</feature>
<name>A0A087U1B6_STEMI</name>
<proteinExistence type="predicted"/>
<evidence type="ECO:0000313" key="2">
    <source>
        <dbReference type="EMBL" id="KFM71155.1"/>
    </source>
</evidence>
<evidence type="ECO:0000256" key="1">
    <source>
        <dbReference type="SAM" id="MobiDB-lite"/>
    </source>
</evidence>
<evidence type="ECO:0000313" key="3">
    <source>
        <dbReference type="Proteomes" id="UP000054359"/>
    </source>
</evidence>
<feature type="non-terminal residue" evidence="2">
    <location>
        <position position="341"/>
    </location>
</feature>
<feature type="region of interest" description="Disordered" evidence="1">
    <location>
        <begin position="77"/>
        <end position="221"/>
    </location>
</feature>
<gene>
    <name evidence="2" type="ORF">X975_01204</name>
</gene>
<protein>
    <submittedName>
        <fullName evidence="2">Uncharacterized protein</fullName>
    </submittedName>
</protein>
<feature type="compositionally biased region" description="Basic and acidic residues" evidence="1">
    <location>
        <begin position="112"/>
        <end position="132"/>
    </location>
</feature>
<organism evidence="2 3">
    <name type="scientific">Stegodyphus mimosarum</name>
    <name type="common">African social velvet spider</name>
    <dbReference type="NCBI Taxonomy" id="407821"/>
    <lineage>
        <taxon>Eukaryota</taxon>
        <taxon>Metazoa</taxon>
        <taxon>Ecdysozoa</taxon>
        <taxon>Arthropoda</taxon>
        <taxon>Chelicerata</taxon>
        <taxon>Arachnida</taxon>
        <taxon>Araneae</taxon>
        <taxon>Araneomorphae</taxon>
        <taxon>Entelegynae</taxon>
        <taxon>Eresoidea</taxon>
        <taxon>Eresidae</taxon>
        <taxon>Stegodyphus</taxon>
    </lineage>
</organism>
<dbReference type="AlphaFoldDB" id="A0A087U1B6"/>
<sequence>MDKDDDVDSKKESVISRFTLDGVVVDEVIEVDEDNEHLSHKTLKLNDLEDCKELKTYSSESDDSPIKKSSFDKCLQQRTDVLPEQTEIKADDDYSPRNENYLSVNDGENPVTEEKISSRKETETEGLKESKELASVSNNEVEAEKSQDERNSLTHKELELDHYSSDVTEVDENGMKKSKLGVNKSLNSPPSQEEIEADESQDHEFGLDKLHGKEKELRSRKRKIETVTPKIKIEIDEKDDVQDVQVYYPTRKRRKTGNTSEDTEVQIKTEIIKTPDSKRKAAFEPLDVKPSIYQMLCAKRRVVKLGDIPSVAERIKRTKVDLVHLYRLLFSRSPKEHIMKG</sequence>